<dbReference type="Proteomes" id="UP000664859">
    <property type="component" value="Unassembled WGS sequence"/>
</dbReference>
<name>A0A836CE20_9STRA</name>
<dbReference type="EMBL" id="JAFCMP010000256">
    <property type="protein sequence ID" value="KAG5182322.1"/>
    <property type="molecule type" value="Genomic_DNA"/>
</dbReference>
<evidence type="ECO:0000313" key="2">
    <source>
        <dbReference type="EMBL" id="KAG5182322.1"/>
    </source>
</evidence>
<evidence type="ECO:0000313" key="4">
    <source>
        <dbReference type="Proteomes" id="UP000664859"/>
    </source>
</evidence>
<proteinExistence type="predicted"/>
<dbReference type="AlphaFoldDB" id="A0A836CE20"/>
<evidence type="ECO:0000313" key="3">
    <source>
        <dbReference type="EMBL" id="KAG5186361.1"/>
    </source>
</evidence>
<protein>
    <submittedName>
        <fullName evidence="2">Uncharacterized protein</fullName>
    </submittedName>
</protein>
<gene>
    <name evidence="3" type="ORF">JKP88DRAFT_240962</name>
    <name evidence="2" type="ORF">JKP88DRAFT_255955</name>
</gene>
<comment type="caution">
    <text evidence="2">The sequence shown here is derived from an EMBL/GenBank/DDBJ whole genome shotgun (WGS) entry which is preliminary data.</text>
</comment>
<feature type="region of interest" description="Disordered" evidence="1">
    <location>
        <begin position="178"/>
        <end position="199"/>
    </location>
</feature>
<reference evidence="2" key="1">
    <citation type="submission" date="2021-02" db="EMBL/GenBank/DDBJ databases">
        <title>First Annotated Genome of the Yellow-green Alga Tribonema minus.</title>
        <authorList>
            <person name="Mahan K.M."/>
        </authorList>
    </citation>
    <scope>NUCLEOTIDE SEQUENCE</scope>
    <source>
        <strain evidence="2">UTEX B ZZ1240</strain>
    </source>
</reference>
<accession>A0A836CE20</accession>
<dbReference type="EMBL" id="JAFCMP010000112">
    <property type="protein sequence ID" value="KAG5186361.1"/>
    <property type="molecule type" value="Genomic_DNA"/>
</dbReference>
<keyword evidence="4" id="KW-1185">Reference proteome</keyword>
<evidence type="ECO:0000256" key="1">
    <source>
        <dbReference type="SAM" id="MobiDB-lite"/>
    </source>
</evidence>
<organism evidence="2 4">
    <name type="scientific">Tribonema minus</name>
    <dbReference type="NCBI Taxonomy" id="303371"/>
    <lineage>
        <taxon>Eukaryota</taxon>
        <taxon>Sar</taxon>
        <taxon>Stramenopiles</taxon>
        <taxon>Ochrophyta</taxon>
        <taxon>PX clade</taxon>
        <taxon>Xanthophyceae</taxon>
        <taxon>Tribonematales</taxon>
        <taxon>Tribonemataceae</taxon>
        <taxon>Tribonema</taxon>
    </lineage>
</organism>
<sequence length="667" mass="76468">MNEKEQQKIRRAHVNDVYRGWIREACSMMETDEPMWFNADIQTLLCKASKMARQNLFTYNKCPPRNYEIRQKISNSLYSIQREIPYNTRWIYCFWNSEGLISTIAHHAHIVHSTKVQVGLLHASHIMGNLQLRQSVLAFLGEASGDIFTTSVSRGLFIKFICDQAHALDESFIIKPQRQPRAKPLQADNQELDDEGSDDGPGAYIWTNPLWVGKGSKCYGYMHVEGGEPMPGSNKCDCKIIEIQLTGPDGKVTIAHRFGRQSLGGALTDLIVTEAWQPYGHYKIYMMGCSTEVKDLPHIWDDTFAWNNTHFKLIAVDPVSPSTSTALEGFSPFVTEYSTIKDKRTFCVTGITGRGDHELASIEHFHEVGERLLQVTDDRGVCVFKIYEQLSIFTEKASTCRAFVGLEARTEPTLEDAAFSDERMRCLQSHCFVPGCNMRLVVHLSSAFMQSIACDECHNVSAYELVMSPDFIRPSITAPTILCVHKTPDMQERMDSILEHLWQNELRRQLGYEYGFLFHFTMLQEIMLWHYRRVLQGLYGNSQEPTVGWPVIMPEHVVATRRQMREVIKEWLQSHWTRVERCKPMTPYRLSNHSRAILNNAFAWESRRQSLIAGSMQTQTGDKVPHMLVPGLLNLQESVHTFLPCTRHKGNSTTWNKSAWNESAWND</sequence>